<feature type="domain" description="TFIIS N-terminal" evidence="3">
    <location>
        <begin position="46"/>
        <end position="114"/>
    </location>
</feature>
<dbReference type="InterPro" id="IPR035441">
    <property type="entry name" value="TFIIS/LEDGF_dom_sf"/>
</dbReference>
<keyword evidence="2" id="KW-0539">Nucleus</keyword>
<dbReference type="InterPro" id="IPR051037">
    <property type="entry name" value="RNAPII_TF_IWS1"/>
</dbReference>
<keyword evidence="5" id="KW-1185">Reference proteome</keyword>
<dbReference type="PANTHER" id="PTHR46010">
    <property type="entry name" value="PROTEIN IWS1 HOMOLOG"/>
    <property type="match status" value="1"/>
</dbReference>
<dbReference type="GO" id="GO:0016973">
    <property type="term" value="P:poly(A)+ mRNA export from nucleus"/>
    <property type="evidence" value="ECO:0007669"/>
    <property type="project" value="TreeGrafter"/>
</dbReference>
<protein>
    <submittedName>
        <fullName evidence="4">Protein IWS1 homolog</fullName>
    </submittedName>
</protein>
<proteinExistence type="inferred from homology"/>
<evidence type="ECO:0000259" key="3">
    <source>
        <dbReference type="PROSITE" id="PS51319"/>
    </source>
</evidence>
<evidence type="ECO:0000313" key="4">
    <source>
        <dbReference type="EMBL" id="CAI7994382.1"/>
    </source>
</evidence>
<comment type="caution">
    <text evidence="4">The sequence shown here is derived from an EMBL/GenBank/DDBJ whole genome shotgun (WGS) entry which is preliminary data.</text>
</comment>
<evidence type="ECO:0000256" key="1">
    <source>
        <dbReference type="ARBA" id="ARBA00037992"/>
    </source>
</evidence>
<reference evidence="4" key="1">
    <citation type="submission" date="2023-03" db="EMBL/GenBank/DDBJ databases">
        <authorList>
            <person name="Steffen K."/>
            <person name="Cardenas P."/>
        </authorList>
    </citation>
    <scope>NUCLEOTIDE SEQUENCE</scope>
</reference>
<gene>
    <name evidence="4" type="ORF">GBAR_LOCUS1431</name>
</gene>
<dbReference type="InterPro" id="IPR017923">
    <property type="entry name" value="TFIIS_N"/>
</dbReference>
<feature type="non-terminal residue" evidence="4">
    <location>
        <position position="1"/>
    </location>
</feature>
<comment type="subcellular location">
    <subcellularLocation>
        <location evidence="2">Nucleus</location>
    </subcellularLocation>
</comment>
<dbReference type="EMBL" id="CASHTH010000212">
    <property type="protein sequence ID" value="CAI7994382.1"/>
    <property type="molecule type" value="Genomic_DNA"/>
</dbReference>
<dbReference type="PROSITE" id="PS51319">
    <property type="entry name" value="TFIIS_N"/>
    <property type="match status" value="1"/>
</dbReference>
<dbReference type="Gene3D" id="1.20.930.10">
    <property type="entry name" value="Conserved domain common to transcription factors TFIIS, elongin A, CRSP70"/>
    <property type="match status" value="1"/>
</dbReference>
<dbReference type="PANTHER" id="PTHR46010:SF1">
    <property type="entry name" value="PROTEIN IWS1 HOMOLOG"/>
    <property type="match status" value="1"/>
</dbReference>
<dbReference type="Pfam" id="PF08711">
    <property type="entry name" value="Med26"/>
    <property type="match status" value="1"/>
</dbReference>
<evidence type="ECO:0000256" key="2">
    <source>
        <dbReference type="PROSITE-ProRule" id="PRU00649"/>
    </source>
</evidence>
<name>A0AA35QVZ0_GEOBA</name>
<dbReference type="Proteomes" id="UP001174909">
    <property type="component" value="Unassembled WGS sequence"/>
</dbReference>
<organism evidence="4 5">
    <name type="scientific">Geodia barretti</name>
    <name type="common">Barrett's horny sponge</name>
    <dbReference type="NCBI Taxonomy" id="519541"/>
    <lineage>
        <taxon>Eukaryota</taxon>
        <taxon>Metazoa</taxon>
        <taxon>Porifera</taxon>
        <taxon>Demospongiae</taxon>
        <taxon>Heteroscleromorpha</taxon>
        <taxon>Tetractinellida</taxon>
        <taxon>Astrophorina</taxon>
        <taxon>Geodiidae</taxon>
        <taxon>Geodia</taxon>
    </lineage>
</organism>
<sequence length="114" mass="13090">MCLQEDLQLNQARQPALKKLKMLPTVILNLKKSDLQTSFIECGILTVLAEWLNPLPDRSLPHLKIRESILDILKTYPIPESHILKSSRIGKAVMLLFRHPKETRKNKEKAGKLI</sequence>
<accession>A0AA35QVZ0</accession>
<comment type="similarity">
    <text evidence="1">Belongs to the IWS1 family.</text>
</comment>
<dbReference type="GO" id="GO:0005634">
    <property type="term" value="C:nucleus"/>
    <property type="evidence" value="ECO:0007669"/>
    <property type="project" value="UniProtKB-SubCell"/>
</dbReference>
<evidence type="ECO:0000313" key="5">
    <source>
        <dbReference type="Proteomes" id="UP001174909"/>
    </source>
</evidence>
<dbReference type="AlphaFoldDB" id="A0AA35QVZ0"/>